<keyword evidence="5" id="KW-1185">Reference proteome</keyword>
<evidence type="ECO:0000313" key="5">
    <source>
        <dbReference type="Proteomes" id="UP000664169"/>
    </source>
</evidence>
<dbReference type="Pfam" id="PF08386">
    <property type="entry name" value="Abhydrolase_4"/>
    <property type="match status" value="1"/>
</dbReference>
<dbReference type="AlphaFoldDB" id="A0A8H3FH97"/>
<dbReference type="GO" id="GO:0016787">
    <property type="term" value="F:hydrolase activity"/>
    <property type="evidence" value="ECO:0007669"/>
    <property type="project" value="UniProtKB-KW"/>
</dbReference>
<evidence type="ECO:0000259" key="3">
    <source>
        <dbReference type="Pfam" id="PF08386"/>
    </source>
</evidence>
<dbReference type="InterPro" id="IPR029058">
    <property type="entry name" value="AB_hydrolase_fold"/>
</dbReference>
<dbReference type="OrthoDB" id="425534at2759"/>
<comment type="caution">
    <text evidence="4">The sequence shown here is derived from an EMBL/GenBank/DDBJ whole genome shotgun (WGS) entry which is preliminary data.</text>
</comment>
<feature type="domain" description="Peptidase S33 tripeptidyl aminopeptidase-like C-terminal" evidence="3">
    <location>
        <begin position="510"/>
        <end position="611"/>
    </location>
</feature>
<dbReference type="SUPFAM" id="SSF53474">
    <property type="entry name" value="alpha/beta-Hydrolases"/>
    <property type="match status" value="2"/>
</dbReference>
<evidence type="ECO:0000256" key="2">
    <source>
        <dbReference type="ARBA" id="ARBA00022801"/>
    </source>
</evidence>
<dbReference type="InterPro" id="IPR013595">
    <property type="entry name" value="Pept_S33_TAP-like_C"/>
</dbReference>
<keyword evidence="2" id="KW-0378">Hydrolase</keyword>
<reference evidence="4" key="1">
    <citation type="submission" date="2021-03" db="EMBL/GenBank/DDBJ databases">
        <authorList>
            <person name="Tagirdzhanova G."/>
        </authorList>
    </citation>
    <scope>NUCLEOTIDE SEQUENCE</scope>
</reference>
<accession>A0A8H3FH97</accession>
<gene>
    <name evidence="4" type="ORF">GOMPHAMPRED_003406</name>
</gene>
<sequence>MEDEGFDVRASRTKFRDAKVEGHIHVFSRRPSILVSRLKLLFSLALLAAIFVAIKYSTGKSSFAISDEDCSNPELEGSAEGFQWSALKPLSKLSYVPCYNGNYCTRLAVPLNWNNSDQNAEAVLAIIRRPAQVDVTHPDYGGAILFNFGGPGGSGIELIALYGPSLDVILNSKGTKYYDLIGWDPRSVGASTPIVDGFLNPISQHDYMEKLVDASETIFESQSSFNKFYDMKGLYGKLLTSSIESSNMSAQKHPARFMGTTSVVRDMIEIIERHGEWREETAEKTLRMRQDLSAEQTRSIRVRTKYTKNTEQLQYWGFSYGTFLGQAFATLHPDRVQRMVFDGIGNFSDYRAGNWESMIFDAERVVTNFARECELAGSERCIFADTPSSSNTINGSVSKKWIATFSALQKHPITEVYNDNPIYVTEMSIRQPLFRTWYTGWFGFKATSNVMQNAALRNSSFFYSGSNPSFCQESRDQAFPTTLIVCTDSRERRSRGEYLEYVEGVIRESPSWGKMWSTIIPACHDWPDILPPQPLPPPGAETANKILMVSLTLDVCTPLANAVDAARNFPSQVLEIQGIGHTSLGYPSVCALKEIKSYFDTGSISNDYTQCAPSLELFQSMDSVVEMMYQLPLEDRYLLASAIKISQQWPPGNPASHYSGESQLPGLEAGDWWGDK</sequence>
<protein>
    <recommendedName>
        <fullName evidence="3">Peptidase S33 tripeptidyl aminopeptidase-like C-terminal domain-containing protein</fullName>
    </recommendedName>
</protein>
<evidence type="ECO:0000256" key="1">
    <source>
        <dbReference type="ARBA" id="ARBA00010088"/>
    </source>
</evidence>
<dbReference type="EMBL" id="CAJPDQ010000020">
    <property type="protein sequence ID" value="CAF9923655.1"/>
    <property type="molecule type" value="Genomic_DNA"/>
</dbReference>
<dbReference type="InterPro" id="IPR051601">
    <property type="entry name" value="Serine_prot/Carboxylest_S33"/>
</dbReference>
<name>A0A8H3FH97_9LECA</name>
<dbReference type="PANTHER" id="PTHR43248">
    <property type="entry name" value="2-SUCCINYL-6-HYDROXY-2,4-CYCLOHEXADIENE-1-CARBOXYLATE SYNTHASE"/>
    <property type="match status" value="1"/>
</dbReference>
<organism evidence="4 5">
    <name type="scientific">Gomphillus americanus</name>
    <dbReference type="NCBI Taxonomy" id="1940652"/>
    <lineage>
        <taxon>Eukaryota</taxon>
        <taxon>Fungi</taxon>
        <taxon>Dikarya</taxon>
        <taxon>Ascomycota</taxon>
        <taxon>Pezizomycotina</taxon>
        <taxon>Lecanoromycetes</taxon>
        <taxon>OSLEUM clade</taxon>
        <taxon>Ostropomycetidae</taxon>
        <taxon>Ostropales</taxon>
        <taxon>Graphidaceae</taxon>
        <taxon>Gomphilloideae</taxon>
        <taxon>Gomphillus</taxon>
    </lineage>
</organism>
<dbReference type="Gene3D" id="3.40.50.1820">
    <property type="entry name" value="alpha/beta hydrolase"/>
    <property type="match status" value="1"/>
</dbReference>
<proteinExistence type="inferred from homology"/>
<dbReference type="PANTHER" id="PTHR43248:SF25">
    <property type="entry name" value="AB HYDROLASE-1 DOMAIN-CONTAINING PROTEIN-RELATED"/>
    <property type="match status" value="1"/>
</dbReference>
<comment type="similarity">
    <text evidence="1">Belongs to the peptidase S33 family.</text>
</comment>
<evidence type="ECO:0000313" key="4">
    <source>
        <dbReference type="EMBL" id="CAF9923655.1"/>
    </source>
</evidence>
<dbReference type="Proteomes" id="UP000664169">
    <property type="component" value="Unassembled WGS sequence"/>
</dbReference>